<dbReference type="InterPro" id="IPR004210">
    <property type="entry name" value="BESS_motif"/>
</dbReference>
<dbReference type="Pfam" id="PF10545">
    <property type="entry name" value="MADF_DNA_bdg"/>
    <property type="match status" value="1"/>
</dbReference>
<feature type="domain" description="BESS" evidence="3">
    <location>
        <begin position="180"/>
        <end position="219"/>
    </location>
</feature>
<dbReference type="GO" id="GO:0005634">
    <property type="term" value="C:nucleus"/>
    <property type="evidence" value="ECO:0007669"/>
    <property type="project" value="UniProtKB-SubCell"/>
</dbReference>
<dbReference type="PROSITE" id="PS51029">
    <property type="entry name" value="MADF"/>
    <property type="match status" value="1"/>
</dbReference>
<dbReference type="PANTHER" id="PTHR12243:SF69">
    <property type="entry name" value="SI:CH73-59F11.3"/>
    <property type="match status" value="1"/>
</dbReference>
<proteinExistence type="predicted"/>
<dbReference type="GO" id="GO:0005667">
    <property type="term" value="C:transcription regulator complex"/>
    <property type="evidence" value="ECO:0007669"/>
    <property type="project" value="TreeGrafter"/>
</dbReference>
<dbReference type="AlphaFoldDB" id="A0A0P4WIW5"/>
<dbReference type="SMART" id="SM00595">
    <property type="entry name" value="MADF"/>
    <property type="match status" value="1"/>
</dbReference>
<accession>A0A0P4WIW5</accession>
<comment type="subcellular location">
    <subcellularLocation>
        <location evidence="1">Nucleus</location>
    </subcellularLocation>
</comment>
<evidence type="ECO:0008006" key="5">
    <source>
        <dbReference type="Google" id="ProtNLM"/>
    </source>
</evidence>
<protein>
    <recommendedName>
        <fullName evidence="5">MADF domain-containing protein</fullName>
    </recommendedName>
</protein>
<reference evidence="4" key="1">
    <citation type="submission" date="2015-09" db="EMBL/GenBank/DDBJ databases">
        <title>Scylla olivacea transcriptome.</title>
        <authorList>
            <person name="Ikhwanuddin M."/>
        </authorList>
    </citation>
    <scope>NUCLEOTIDE SEQUENCE</scope>
</reference>
<dbReference type="EMBL" id="GDRN01055401">
    <property type="protein sequence ID" value="JAI65974.1"/>
    <property type="molecule type" value="Transcribed_RNA"/>
</dbReference>
<evidence type="ECO:0000256" key="1">
    <source>
        <dbReference type="PROSITE-ProRule" id="PRU00371"/>
    </source>
</evidence>
<evidence type="ECO:0000259" key="2">
    <source>
        <dbReference type="PROSITE" id="PS51029"/>
    </source>
</evidence>
<name>A0A0P4WIW5_SCYOL</name>
<dbReference type="PROSITE" id="PS51031">
    <property type="entry name" value="BESS"/>
    <property type="match status" value="1"/>
</dbReference>
<keyword evidence="1" id="KW-0539">Nucleus</keyword>
<organism evidence="4">
    <name type="scientific">Scylla olivacea</name>
    <name type="common">Orange mud crab</name>
    <name type="synonym">Cancer olivacea</name>
    <dbReference type="NCBI Taxonomy" id="85551"/>
    <lineage>
        <taxon>Eukaryota</taxon>
        <taxon>Metazoa</taxon>
        <taxon>Ecdysozoa</taxon>
        <taxon>Arthropoda</taxon>
        <taxon>Crustacea</taxon>
        <taxon>Multicrustacea</taxon>
        <taxon>Malacostraca</taxon>
        <taxon>Eumalacostraca</taxon>
        <taxon>Eucarida</taxon>
        <taxon>Decapoda</taxon>
        <taxon>Pleocyemata</taxon>
        <taxon>Brachyura</taxon>
        <taxon>Eubrachyura</taxon>
        <taxon>Portunoidea</taxon>
        <taxon>Portunidae</taxon>
        <taxon>Portuninae</taxon>
        <taxon>Scylla</taxon>
    </lineage>
</organism>
<feature type="domain" description="MADF" evidence="2">
    <location>
        <begin position="5"/>
        <end position="99"/>
    </location>
</feature>
<evidence type="ECO:0000259" key="3">
    <source>
        <dbReference type="PROSITE" id="PS51031"/>
    </source>
</evidence>
<dbReference type="PANTHER" id="PTHR12243">
    <property type="entry name" value="MADF DOMAIN TRANSCRIPTION FACTOR"/>
    <property type="match status" value="1"/>
</dbReference>
<sequence length="225" mass="26660">MDIEQLIDEVSHTPAIWDSSDTKHSDRVFIARQWKRIGGKLGVSDEAAKKKFKNLRDQFRLELKKVPEGRAGDPTLAAEEYLSSWPWFRLMFFIKDKITRRMTNNTMPVITIKRSNDEMEATEYEAYDENNYASQDDRLTSSFSDITRPKRLRESIPHPDYLAIESQRLELLKRQSDDERDSDRMFLLSLLPAIKTLEPRRSHLFRLKVHHLLYDARYSPHFEEQ</sequence>
<evidence type="ECO:0000313" key="4">
    <source>
        <dbReference type="EMBL" id="JAI65974.1"/>
    </source>
</evidence>
<dbReference type="InterPro" id="IPR006578">
    <property type="entry name" value="MADF-dom"/>
</dbReference>
<dbReference type="GO" id="GO:0006357">
    <property type="term" value="P:regulation of transcription by RNA polymerase II"/>
    <property type="evidence" value="ECO:0007669"/>
    <property type="project" value="TreeGrafter"/>
</dbReference>
<dbReference type="Pfam" id="PF02944">
    <property type="entry name" value="BESS"/>
    <property type="match status" value="1"/>
</dbReference>
<dbReference type="InterPro" id="IPR039353">
    <property type="entry name" value="TF_Adf1"/>
</dbReference>
<dbReference type="GO" id="GO:0003677">
    <property type="term" value="F:DNA binding"/>
    <property type="evidence" value="ECO:0007669"/>
    <property type="project" value="InterPro"/>
</dbReference>